<accession>A0A3L7AC93</accession>
<protein>
    <submittedName>
        <fullName evidence="1">Membrane oxidoreductase</fullName>
    </submittedName>
</protein>
<name>A0A3L7AC93_9HYPH</name>
<dbReference type="EMBL" id="RCTF01000010">
    <property type="protein sequence ID" value="RLP77615.1"/>
    <property type="molecule type" value="Genomic_DNA"/>
</dbReference>
<organism evidence="1 2">
    <name type="scientific">Xanthobacter tagetidis</name>
    <dbReference type="NCBI Taxonomy" id="60216"/>
    <lineage>
        <taxon>Bacteria</taxon>
        <taxon>Pseudomonadati</taxon>
        <taxon>Pseudomonadota</taxon>
        <taxon>Alphaproteobacteria</taxon>
        <taxon>Hyphomicrobiales</taxon>
        <taxon>Xanthobacteraceae</taxon>
        <taxon>Xanthobacter</taxon>
    </lineage>
</organism>
<dbReference type="OrthoDB" id="9808623at2"/>
<dbReference type="AlphaFoldDB" id="A0A3L7AC93"/>
<dbReference type="InterPro" id="IPR023393">
    <property type="entry name" value="START-like_dom_sf"/>
</dbReference>
<dbReference type="SUPFAM" id="SSF55961">
    <property type="entry name" value="Bet v1-like"/>
    <property type="match status" value="1"/>
</dbReference>
<proteinExistence type="predicted"/>
<dbReference type="PANTHER" id="PTHR38588">
    <property type="entry name" value="BLL0334 PROTEIN"/>
    <property type="match status" value="1"/>
</dbReference>
<dbReference type="RefSeq" id="WP_121623794.1">
    <property type="nucleotide sequence ID" value="NZ_JACIIW010000001.1"/>
</dbReference>
<reference evidence="1 2" key="1">
    <citation type="submission" date="2018-10" db="EMBL/GenBank/DDBJ databases">
        <title>Xanthobacter tagetidis genome sequencing and assembly.</title>
        <authorList>
            <person name="Maclea K.S."/>
            <person name="Goen A.E."/>
            <person name="Fatima S.A."/>
        </authorList>
    </citation>
    <scope>NUCLEOTIDE SEQUENCE [LARGE SCALE GENOMIC DNA]</scope>
    <source>
        <strain evidence="1 2">ATCC 700314</strain>
    </source>
</reference>
<keyword evidence="2" id="KW-1185">Reference proteome</keyword>
<dbReference type="Gene3D" id="3.30.530.20">
    <property type="match status" value="1"/>
</dbReference>
<evidence type="ECO:0000313" key="2">
    <source>
        <dbReference type="Proteomes" id="UP000269692"/>
    </source>
</evidence>
<dbReference type="PANTHER" id="PTHR38588:SF1">
    <property type="entry name" value="BLL0334 PROTEIN"/>
    <property type="match status" value="1"/>
</dbReference>
<dbReference type="CDD" id="cd07823">
    <property type="entry name" value="SRPBCC_5"/>
    <property type="match status" value="1"/>
</dbReference>
<dbReference type="InterPro" id="IPR010419">
    <property type="entry name" value="CO_DH_gsu"/>
</dbReference>
<dbReference type="Proteomes" id="UP000269692">
    <property type="component" value="Unassembled WGS sequence"/>
</dbReference>
<evidence type="ECO:0000313" key="1">
    <source>
        <dbReference type="EMBL" id="RLP77615.1"/>
    </source>
</evidence>
<sequence>MKIENTFRVDLPPDEAWRVLLDIPALVPCMPGAELIAVEGERTYRGQMKLKLGPVAVAFQGRAEVVEIDEDGRSVRARASGTETKGRGNASADVAFRLAPEGAGSRVDVTTDVNLAGAVAQYGRAQGVIAGVAQVLVDQFAANLAARLAAERRAAAAPNEGRSAAVPSAPQAQGLSVLALLVAYIRGRLARLVQRNAS</sequence>
<comment type="caution">
    <text evidence="1">The sequence shown here is derived from an EMBL/GenBank/DDBJ whole genome shotgun (WGS) entry which is preliminary data.</text>
</comment>
<gene>
    <name evidence="1" type="ORF">D9R14_13175</name>
</gene>
<dbReference type="Pfam" id="PF06240">
    <property type="entry name" value="COXG"/>
    <property type="match status" value="1"/>
</dbReference>